<reference evidence="2 3" key="2">
    <citation type="submission" date="2016-05" db="EMBL/GenBank/DDBJ databases">
        <title>Lineage-specific infection strategies underlie the spectrum of fungal disease in amphibians.</title>
        <authorList>
            <person name="Cuomo C.A."/>
            <person name="Farrer R.A."/>
            <person name="James T."/>
            <person name="Longcore J."/>
            <person name="Birren B."/>
        </authorList>
    </citation>
    <scope>NUCLEOTIDE SEQUENCE [LARGE SCALE GENOMIC DNA]</scope>
    <source>
        <strain evidence="2 3">JEL423</strain>
    </source>
</reference>
<dbReference type="VEuPathDB" id="FungiDB:BDEG_27831"/>
<feature type="region of interest" description="Disordered" evidence="1">
    <location>
        <begin position="64"/>
        <end position="88"/>
    </location>
</feature>
<feature type="compositionally biased region" description="Polar residues" evidence="1">
    <location>
        <begin position="1"/>
        <end position="10"/>
    </location>
</feature>
<gene>
    <name evidence="2" type="ORF">BDEG_27831</name>
</gene>
<dbReference type="Proteomes" id="UP000077115">
    <property type="component" value="Unassembled WGS sequence"/>
</dbReference>
<reference evidence="2 3" key="1">
    <citation type="submission" date="2006-10" db="EMBL/GenBank/DDBJ databases">
        <title>The Genome Sequence of Batrachochytrium dendrobatidis JEL423.</title>
        <authorList>
            <consortium name="The Broad Institute Genome Sequencing Platform"/>
            <person name="Birren B."/>
            <person name="Lander E."/>
            <person name="Galagan J."/>
            <person name="Cuomo C."/>
            <person name="Devon K."/>
            <person name="Jaffe D."/>
            <person name="Butler J."/>
            <person name="Alvarez P."/>
            <person name="Gnerre S."/>
            <person name="Grabherr M."/>
            <person name="Kleber M."/>
            <person name="Mauceli E."/>
            <person name="Brockman W."/>
            <person name="Young S."/>
            <person name="LaButti K."/>
            <person name="Sykes S."/>
            <person name="DeCaprio D."/>
            <person name="Crawford M."/>
            <person name="Koehrsen M."/>
            <person name="Engels R."/>
            <person name="Montgomery P."/>
            <person name="Pearson M."/>
            <person name="Howarth C."/>
            <person name="Larson L."/>
            <person name="White J."/>
            <person name="O'Leary S."/>
            <person name="Kodira C."/>
            <person name="Zeng Q."/>
            <person name="Yandava C."/>
            <person name="Alvarado L."/>
            <person name="Longcore J."/>
            <person name="James T."/>
        </authorList>
    </citation>
    <scope>NUCLEOTIDE SEQUENCE [LARGE SCALE GENOMIC DNA]</scope>
    <source>
        <strain evidence="2 3">JEL423</strain>
    </source>
</reference>
<protein>
    <submittedName>
        <fullName evidence="2">Uncharacterized protein</fullName>
    </submittedName>
</protein>
<evidence type="ECO:0000256" key="1">
    <source>
        <dbReference type="SAM" id="MobiDB-lite"/>
    </source>
</evidence>
<sequence>MVPVSSPETWSDNDRDQTDAVPRGMCRGGVGWMGKWEMSEDDVQRHGVQGPCPKDVVSKDMVSEGHVPRTGGSEGGPCPNGPCPKDHVQMSKWTRGPRPKVMAFLNDKLTQCLYKTMLKQQHCTSQGQTVMN</sequence>
<name>A0A177WXH6_BATDL</name>
<evidence type="ECO:0000313" key="3">
    <source>
        <dbReference type="Proteomes" id="UP000077115"/>
    </source>
</evidence>
<feature type="region of interest" description="Disordered" evidence="1">
    <location>
        <begin position="1"/>
        <end position="26"/>
    </location>
</feature>
<dbReference type="AlphaFoldDB" id="A0A177WXH6"/>
<accession>A0A177WXH6</accession>
<dbReference type="EMBL" id="DS022313">
    <property type="protein sequence ID" value="OAJ44626.1"/>
    <property type="molecule type" value="Genomic_DNA"/>
</dbReference>
<evidence type="ECO:0000313" key="2">
    <source>
        <dbReference type="EMBL" id="OAJ44626.1"/>
    </source>
</evidence>
<proteinExistence type="predicted"/>
<organism evidence="2 3">
    <name type="scientific">Batrachochytrium dendrobatidis (strain JEL423)</name>
    <dbReference type="NCBI Taxonomy" id="403673"/>
    <lineage>
        <taxon>Eukaryota</taxon>
        <taxon>Fungi</taxon>
        <taxon>Fungi incertae sedis</taxon>
        <taxon>Chytridiomycota</taxon>
        <taxon>Chytridiomycota incertae sedis</taxon>
        <taxon>Chytridiomycetes</taxon>
        <taxon>Rhizophydiales</taxon>
        <taxon>Rhizophydiales incertae sedis</taxon>
        <taxon>Batrachochytrium</taxon>
    </lineage>
</organism>